<protein>
    <recommendedName>
        <fullName evidence="8">Mitochondrial import inner membrane translocase subunit TIM23</fullName>
    </recommendedName>
</protein>
<dbReference type="AlphaFoldDB" id="A0A5J9TU97"/>
<dbReference type="Gramene" id="TVU14865">
    <property type="protein sequence ID" value="TVU14865"/>
    <property type="gene ID" value="EJB05_38361"/>
</dbReference>
<gene>
    <name evidence="6" type="ORF">EJB05_38361</name>
</gene>
<dbReference type="GO" id="GO:0005744">
    <property type="term" value="C:TIM23 mitochondrial import inner membrane translocase complex"/>
    <property type="evidence" value="ECO:0007669"/>
    <property type="project" value="TreeGrafter"/>
</dbReference>
<dbReference type="PANTHER" id="PTHR15371:SF21">
    <property type="entry name" value="MITOCHONDRIAL IMPORT INNER MEMBRANE TRANSLOCASE SUBUNIT TIM23"/>
    <property type="match status" value="1"/>
</dbReference>
<comment type="caution">
    <text evidence="6">The sequence shown here is derived from an EMBL/GenBank/DDBJ whole genome shotgun (WGS) entry which is preliminary data.</text>
</comment>
<proteinExistence type="predicted"/>
<dbReference type="Proteomes" id="UP000324897">
    <property type="component" value="Unassembled WGS sequence"/>
</dbReference>
<evidence type="ECO:0000313" key="6">
    <source>
        <dbReference type="EMBL" id="TVU14865.1"/>
    </source>
</evidence>
<evidence type="ECO:0000313" key="7">
    <source>
        <dbReference type="Proteomes" id="UP000324897"/>
    </source>
</evidence>
<dbReference type="GO" id="GO:0030150">
    <property type="term" value="P:protein import into mitochondrial matrix"/>
    <property type="evidence" value="ECO:0007669"/>
    <property type="project" value="TreeGrafter"/>
</dbReference>
<evidence type="ECO:0000256" key="1">
    <source>
        <dbReference type="ARBA" id="ARBA00004141"/>
    </source>
</evidence>
<dbReference type="OrthoDB" id="159299at2759"/>
<feature type="non-terminal residue" evidence="6">
    <location>
        <position position="1"/>
    </location>
</feature>
<dbReference type="Pfam" id="PF02466">
    <property type="entry name" value="Tim17"/>
    <property type="match status" value="1"/>
</dbReference>
<evidence type="ECO:0000256" key="3">
    <source>
        <dbReference type="ARBA" id="ARBA00022989"/>
    </source>
</evidence>
<dbReference type="EMBL" id="RWGY01000031">
    <property type="protein sequence ID" value="TVU14865.1"/>
    <property type="molecule type" value="Genomic_DNA"/>
</dbReference>
<keyword evidence="3" id="KW-1133">Transmembrane helix</keyword>
<keyword evidence="4" id="KW-0472">Membrane</keyword>
<keyword evidence="7" id="KW-1185">Reference proteome</keyword>
<feature type="compositionally biased region" description="Polar residues" evidence="5">
    <location>
        <begin position="1"/>
        <end position="11"/>
    </location>
</feature>
<sequence>MADAADQSSGDRWSEGGRRAYTPFQPEGLNLPLSSLRAIYDLPTSPELLFHEERRGTRTWGENLTYFAGSGYLVGSVAGAAVGLRRAAAQAERGESAKLRANRALNQCGAVGRAYGNRLGVIGLLFAGIESGVAGYRDVDDWANTVAAGLGAGLLYRSMSGPRSAVVGCLVGGLVAGAAVVGKQALDRYCPSMSKSRELVGKSVVQMIGFPFDHLSLYSYCTRAVAQNHHAVGAASSEPGRHCLHGSMLSLCTSVPEAPASTGTVARKHDLILWMP</sequence>
<evidence type="ECO:0008006" key="8">
    <source>
        <dbReference type="Google" id="ProtNLM"/>
    </source>
</evidence>
<comment type="subcellular location">
    <subcellularLocation>
        <location evidence="1">Membrane</location>
        <topology evidence="1">Multi-pass membrane protein</topology>
    </subcellularLocation>
</comment>
<accession>A0A5J9TU97</accession>
<reference evidence="6 7" key="1">
    <citation type="journal article" date="2019" name="Sci. Rep.">
        <title>A high-quality genome of Eragrostis curvula grass provides insights into Poaceae evolution and supports new strategies to enhance forage quality.</title>
        <authorList>
            <person name="Carballo J."/>
            <person name="Santos B.A.C.M."/>
            <person name="Zappacosta D."/>
            <person name="Garbus I."/>
            <person name="Selva J.P."/>
            <person name="Gallo C.A."/>
            <person name="Diaz A."/>
            <person name="Albertini E."/>
            <person name="Caccamo M."/>
            <person name="Echenique V."/>
        </authorList>
    </citation>
    <scope>NUCLEOTIDE SEQUENCE [LARGE SCALE GENOMIC DNA]</scope>
    <source>
        <strain evidence="7">cv. Victoria</strain>
        <tissue evidence="6">Leaf</tissue>
    </source>
</reference>
<feature type="region of interest" description="Disordered" evidence="5">
    <location>
        <begin position="1"/>
        <end position="21"/>
    </location>
</feature>
<evidence type="ECO:0000256" key="5">
    <source>
        <dbReference type="SAM" id="MobiDB-lite"/>
    </source>
</evidence>
<dbReference type="PANTHER" id="PTHR15371">
    <property type="entry name" value="TIM23"/>
    <property type="match status" value="1"/>
</dbReference>
<dbReference type="GO" id="GO:0008320">
    <property type="term" value="F:protein transmembrane transporter activity"/>
    <property type="evidence" value="ECO:0007669"/>
    <property type="project" value="TreeGrafter"/>
</dbReference>
<keyword evidence="2" id="KW-0812">Transmembrane</keyword>
<name>A0A5J9TU97_9POAL</name>
<dbReference type="InterPro" id="IPR045238">
    <property type="entry name" value="Tim23-like"/>
</dbReference>
<evidence type="ECO:0000256" key="4">
    <source>
        <dbReference type="ARBA" id="ARBA00023136"/>
    </source>
</evidence>
<evidence type="ECO:0000256" key="2">
    <source>
        <dbReference type="ARBA" id="ARBA00022692"/>
    </source>
</evidence>
<organism evidence="6 7">
    <name type="scientific">Eragrostis curvula</name>
    <name type="common">weeping love grass</name>
    <dbReference type="NCBI Taxonomy" id="38414"/>
    <lineage>
        <taxon>Eukaryota</taxon>
        <taxon>Viridiplantae</taxon>
        <taxon>Streptophyta</taxon>
        <taxon>Embryophyta</taxon>
        <taxon>Tracheophyta</taxon>
        <taxon>Spermatophyta</taxon>
        <taxon>Magnoliopsida</taxon>
        <taxon>Liliopsida</taxon>
        <taxon>Poales</taxon>
        <taxon>Poaceae</taxon>
        <taxon>PACMAD clade</taxon>
        <taxon>Chloridoideae</taxon>
        <taxon>Eragrostideae</taxon>
        <taxon>Eragrostidinae</taxon>
        <taxon>Eragrostis</taxon>
    </lineage>
</organism>